<dbReference type="RefSeq" id="WP_004319850.1">
    <property type="nucleotide sequence ID" value="NZ_CP012543.1"/>
</dbReference>
<dbReference type="Gene3D" id="2.40.50.100">
    <property type="match status" value="1"/>
</dbReference>
<feature type="chain" id="PRO_5026193644" evidence="2">
    <location>
        <begin position="18"/>
        <end position="601"/>
    </location>
</feature>
<feature type="domain" description="CzcB-like barrel-sandwich hybrid" evidence="3">
    <location>
        <begin position="34"/>
        <end position="161"/>
    </location>
</feature>
<dbReference type="Pfam" id="PF25973">
    <property type="entry name" value="BSH_CzcB"/>
    <property type="match status" value="1"/>
</dbReference>
<evidence type="ECO:0000259" key="3">
    <source>
        <dbReference type="Pfam" id="PF25973"/>
    </source>
</evidence>
<protein>
    <submittedName>
        <fullName evidence="4">RND family efflux transporter, membrane fusion subunit</fullName>
    </submittedName>
</protein>
<feature type="signal peptide" evidence="2">
    <location>
        <begin position="1"/>
        <end position="17"/>
    </location>
</feature>
<dbReference type="EMBL" id="CP012543">
    <property type="protein sequence ID" value="QCD46521.1"/>
    <property type="molecule type" value="Genomic_DNA"/>
</dbReference>
<accession>A0A6G5QLJ3</accession>
<evidence type="ECO:0000256" key="2">
    <source>
        <dbReference type="SAM" id="SignalP"/>
    </source>
</evidence>
<dbReference type="PANTHER" id="PTHR30469:SF38">
    <property type="entry name" value="HLYD FAMILY SECRETION PROTEIN"/>
    <property type="match status" value="1"/>
</dbReference>
<gene>
    <name evidence="4" type="ORF">CRECT_0843</name>
</gene>
<dbReference type="InterPro" id="IPR006143">
    <property type="entry name" value="RND_pump_MFP"/>
</dbReference>
<dbReference type="Gene3D" id="2.40.30.170">
    <property type="match status" value="1"/>
</dbReference>
<proteinExistence type="inferred from homology"/>
<name>A0A6G5QLJ3_CAMRE</name>
<dbReference type="AlphaFoldDB" id="A0A6G5QLJ3"/>
<comment type="similarity">
    <text evidence="1">Belongs to the membrane fusion protein (MFP) (TC 8.A.1) family.</text>
</comment>
<evidence type="ECO:0000256" key="1">
    <source>
        <dbReference type="ARBA" id="ARBA00009477"/>
    </source>
</evidence>
<dbReference type="Proteomes" id="UP000502377">
    <property type="component" value="Chromosome"/>
</dbReference>
<sequence length="601" mass="64932">MNKILLFLLSAAVALCAQDRIYASFDVAPAKDAQLALKAVGIVKSVNVEVGSAVKRGDVLLELENESEKLAVKLAQNDLESAQTAKAHAKSVLDKFKLVQSVSSKQAFENAEFDFKNAALAENRAYLALNLAQKRLGDTRLLAPFDGTISAKSIEIGEGVGGVAQKLMSIFSYPDVKLKLSFDEKFKDRVKIGSEFIYKLDGQIEERRGEISLIYPTIDTKNGKIYAEVQARNLTPGLFGEGYIVSSAQDWGATSDKKAAAPKNKDANLVDANKTSELKFGSSAGAKKSEFAAADAKFGAEKTGFGAARFLNLTAQTKSGINLNSNSAFGVKFGAAIKNANLTNELESKGERVNFAEILSLPELGLNFTNSANRRFKKTSRAALSLNLVRRPSGANLNSQAEFCAKQNSAAVKNPPQSLNLIKNQTAPFVPNLPQITASSENSSLLGRQDFATKKLELNLTSHRLAQAVLNFSQNANLIGKLNFLRAASLRSNLIRRANFINAAKEFKNESAAFVLNSAQGRVGADLNLQSNFNPTKKSEPNLSQTASYGLNSAQRPNFSPNANRSKKQISSFVPNLPLVLALNENPNLPQRPVLSKARNV</sequence>
<dbReference type="KEGG" id="crx:CRECT_0843"/>
<reference evidence="4 5" key="1">
    <citation type="submission" date="2016-07" db="EMBL/GenBank/DDBJ databases">
        <title>Comparative genomics of the Campylobacter concisus group.</title>
        <authorList>
            <person name="Miller W.G."/>
            <person name="Yee E."/>
            <person name="Chapman M.H."/>
            <person name="Huynh S."/>
            <person name="Bono J.L."/>
            <person name="On S.L.W."/>
            <person name="StLeger J."/>
            <person name="Foster G."/>
            <person name="Parker C.T."/>
        </authorList>
    </citation>
    <scope>NUCLEOTIDE SEQUENCE [LARGE SCALE GENOMIC DNA]</scope>
    <source>
        <strain evidence="4 5">ATCC 33238</strain>
    </source>
</reference>
<dbReference type="PANTHER" id="PTHR30469">
    <property type="entry name" value="MULTIDRUG RESISTANCE PROTEIN MDTA"/>
    <property type="match status" value="1"/>
</dbReference>
<keyword evidence="2" id="KW-0732">Signal</keyword>
<organism evidence="4 5">
    <name type="scientific">Campylobacter rectus</name>
    <name type="common">Wolinella recta</name>
    <dbReference type="NCBI Taxonomy" id="203"/>
    <lineage>
        <taxon>Bacteria</taxon>
        <taxon>Pseudomonadati</taxon>
        <taxon>Campylobacterota</taxon>
        <taxon>Epsilonproteobacteria</taxon>
        <taxon>Campylobacterales</taxon>
        <taxon>Campylobacteraceae</taxon>
        <taxon>Campylobacter</taxon>
    </lineage>
</organism>
<dbReference type="NCBIfam" id="TIGR01730">
    <property type="entry name" value="RND_mfp"/>
    <property type="match status" value="1"/>
</dbReference>
<evidence type="ECO:0000313" key="4">
    <source>
        <dbReference type="EMBL" id="QCD46521.1"/>
    </source>
</evidence>
<dbReference type="GO" id="GO:1990281">
    <property type="term" value="C:efflux pump complex"/>
    <property type="evidence" value="ECO:0007669"/>
    <property type="project" value="TreeGrafter"/>
</dbReference>
<dbReference type="Gene3D" id="1.10.287.470">
    <property type="entry name" value="Helix hairpin bin"/>
    <property type="match status" value="1"/>
</dbReference>
<dbReference type="SUPFAM" id="SSF111369">
    <property type="entry name" value="HlyD-like secretion proteins"/>
    <property type="match status" value="1"/>
</dbReference>
<dbReference type="GO" id="GO:0015562">
    <property type="term" value="F:efflux transmembrane transporter activity"/>
    <property type="evidence" value="ECO:0007669"/>
    <property type="project" value="TreeGrafter"/>
</dbReference>
<dbReference type="InterPro" id="IPR058647">
    <property type="entry name" value="BSH_CzcB-like"/>
</dbReference>
<evidence type="ECO:0000313" key="5">
    <source>
        <dbReference type="Proteomes" id="UP000502377"/>
    </source>
</evidence>